<gene>
    <name evidence="4" type="ORF">ACFQ4G_19085</name>
</gene>
<evidence type="ECO:0000256" key="2">
    <source>
        <dbReference type="ARBA" id="ARBA00023002"/>
    </source>
</evidence>
<keyword evidence="2" id="KW-0560">Oxidoreductase</keyword>
<evidence type="ECO:0000256" key="1">
    <source>
        <dbReference type="ARBA" id="ARBA00022630"/>
    </source>
</evidence>
<comment type="caution">
    <text evidence="4">The sequence shown here is derived from an EMBL/GenBank/DDBJ whole genome shotgun (WGS) entry which is preliminary data.</text>
</comment>
<dbReference type="InterPro" id="IPR036188">
    <property type="entry name" value="FAD/NAD-bd_sf"/>
</dbReference>
<evidence type="ECO:0000313" key="5">
    <source>
        <dbReference type="Proteomes" id="UP001597176"/>
    </source>
</evidence>
<feature type="domain" description="FAD-dependent oxidoreductase 2 FAD-binding" evidence="3">
    <location>
        <begin position="53"/>
        <end position="84"/>
    </location>
</feature>
<accession>A0ABW3X403</accession>
<protein>
    <submittedName>
        <fullName evidence="4">FAD-binding protein</fullName>
    </submittedName>
</protein>
<evidence type="ECO:0000259" key="3">
    <source>
        <dbReference type="Pfam" id="PF00890"/>
    </source>
</evidence>
<dbReference type="SUPFAM" id="SSF51905">
    <property type="entry name" value="FAD/NAD(P)-binding domain"/>
    <property type="match status" value="1"/>
</dbReference>
<reference evidence="5" key="1">
    <citation type="journal article" date="2019" name="Int. J. Syst. Evol. Microbiol.">
        <title>The Global Catalogue of Microorganisms (GCM) 10K type strain sequencing project: providing services to taxonomists for standard genome sequencing and annotation.</title>
        <authorList>
            <consortium name="The Broad Institute Genomics Platform"/>
            <consortium name="The Broad Institute Genome Sequencing Center for Infectious Disease"/>
            <person name="Wu L."/>
            <person name="Ma J."/>
        </authorList>
    </citation>
    <scope>NUCLEOTIDE SEQUENCE [LARGE SCALE GENOMIC DNA]</scope>
    <source>
        <strain evidence="5">CCUG 56108</strain>
    </source>
</reference>
<keyword evidence="1" id="KW-0285">Flavoprotein</keyword>
<dbReference type="EMBL" id="JBHTND010000035">
    <property type="protein sequence ID" value="MFD1303676.1"/>
    <property type="molecule type" value="Genomic_DNA"/>
</dbReference>
<dbReference type="InterPro" id="IPR003953">
    <property type="entry name" value="FAD-dep_OxRdtase_2_FAD-bd"/>
</dbReference>
<name>A0ABW3X403_9HYPH</name>
<keyword evidence="5" id="KW-1185">Reference proteome</keyword>
<organism evidence="4 5">
    <name type="scientific">Methylobacterium marchantiae</name>
    <dbReference type="NCBI Taxonomy" id="600331"/>
    <lineage>
        <taxon>Bacteria</taxon>
        <taxon>Pseudomonadati</taxon>
        <taxon>Pseudomonadota</taxon>
        <taxon>Alphaproteobacteria</taxon>
        <taxon>Hyphomicrobiales</taxon>
        <taxon>Methylobacteriaceae</taxon>
        <taxon>Methylobacterium</taxon>
    </lineage>
</organism>
<sequence length="456" mass="49904">MDPVLVAHAAGDNCFEISGEFAPASIRDQMVRARLVVDRLIENGLLDNESLSLLVIGAGSTGLTAAIRAASLGVRTVVVSKDKPGFRLRRCLSRDVEPTLYDWPASHWPEARFPWAGETMPLTWEAMVASRIAIDWSNQLRAWRSKLGSLLDIRYSTTVKLAFSPSGSMRDDVEATFNSPTVTYATERFGAVVSCIGWGSESCEAISTPHAQSYRGFDFWDTDQFQGLNCGLSSQPNILISGGGDGALQDLIRILTRKSAAQAFALILDALRGHAGVLAAMTEEIREAEDIARRALSWNLHEKHDAMAFKRLEAAHIRAIAHLQGSAAWPSVDRAIKAMLIPSMPLIHLVHSKPYFAQCYPLNRFIGLLLIAVAAGEIRKPNTRVVRVVGKGHICEGKPRTCHGKAHDVSIRDAAGAITTTTYDVVILRHGLVGPKRFLPGKAVRVRQILPYCVQQ</sequence>
<dbReference type="PRINTS" id="PR00368">
    <property type="entry name" value="FADPNR"/>
</dbReference>
<dbReference type="Proteomes" id="UP001597176">
    <property type="component" value="Unassembled WGS sequence"/>
</dbReference>
<dbReference type="Pfam" id="PF00890">
    <property type="entry name" value="FAD_binding_2"/>
    <property type="match status" value="1"/>
</dbReference>
<dbReference type="RefSeq" id="WP_238209252.1">
    <property type="nucleotide sequence ID" value="NZ_JBHTND010000035.1"/>
</dbReference>
<proteinExistence type="predicted"/>
<evidence type="ECO:0000313" key="4">
    <source>
        <dbReference type="EMBL" id="MFD1303676.1"/>
    </source>
</evidence>
<dbReference type="Gene3D" id="3.50.50.60">
    <property type="entry name" value="FAD/NAD(P)-binding domain"/>
    <property type="match status" value="1"/>
</dbReference>